<feature type="binding site" evidence="15">
    <location>
        <position position="576"/>
    </location>
    <ligand>
        <name>Ca(2+)</name>
        <dbReference type="ChEBI" id="CHEBI:29108"/>
    </ligand>
</feature>
<dbReference type="GO" id="GO:0006508">
    <property type="term" value="P:proteolysis"/>
    <property type="evidence" value="ECO:0007669"/>
    <property type="project" value="UniProtKB-KW"/>
</dbReference>
<evidence type="ECO:0000256" key="11">
    <source>
        <dbReference type="ARBA" id="ARBA00022837"/>
    </source>
</evidence>
<dbReference type="InterPro" id="IPR036852">
    <property type="entry name" value="Peptidase_S8/S53_dom_sf"/>
</dbReference>
<evidence type="ECO:0000256" key="14">
    <source>
        <dbReference type="ARBA" id="ARBA00023180"/>
    </source>
</evidence>
<evidence type="ECO:0000256" key="12">
    <source>
        <dbReference type="ARBA" id="ARBA00023026"/>
    </source>
</evidence>
<dbReference type="SMART" id="SM00944">
    <property type="entry name" value="Pro-kuma_activ"/>
    <property type="match status" value="1"/>
</dbReference>
<dbReference type="CDD" id="cd11377">
    <property type="entry name" value="Pro-peptidase_S53"/>
    <property type="match status" value="1"/>
</dbReference>
<feature type="chain" id="PRO_5025444801" description="tripeptidyl-peptidase II" evidence="16">
    <location>
        <begin position="19"/>
        <end position="615"/>
    </location>
</feature>
<sequence length="615" mass="66736">MRSFAVLAGLLCLSVAKSFPTSDTNLMEALHGVPEGWSDIGAPQSSKRLQFRVALTSPNNALLDQRLLDISTPGHVLYGQHLKRDELKAMLRPDPIATRQIMDWLEFSGVSEGDIVDDGEWINFLTNTSTAEKIMHTKFRIYRNDDAQVDMIRTLQYSVPEQLHQYIDMIQPTTRFGQPKPQRSTIRTQATIKGVSKAVNASCEENITPQCLRELYNATNTSPQGPSSGNVLGFSGFEEQYARYKDFQQFASEYAPYLSGKNFTYALVNGGIDGETSQNDSTEANLDVQYGLALNPNATGRFYSVGGRGPLIPDLDQPDPSNNQNEPWLEYVTYLKNLADADLPTTLSNSYGEDEQSLPTNYTQRVCSEFRDLGLRGVSILFSSGDAGPGSGCLTNDGTNRTRFQPTFPAGCPWVTAVGGTFNVTPEVAVDFSSGGFSERFARPAYQSAVVDAYLSKLGSNFSGYYNAQGRGIPDVAAQGQNFRTINQGEEDLVAGTSASCPTVAGLVSQINGARIAAGKPPMGFLNPWLYDAGTAAGLNDITRGGSVGCQNPDTVSGQRAPDVPGAGWNATEGWDAVTGLGTPNLGLLMESAMKWVPQTQGQKRGARSYRHFEF</sequence>
<evidence type="ECO:0000256" key="5">
    <source>
        <dbReference type="ARBA" id="ARBA00022525"/>
    </source>
</evidence>
<feature type="domain" description="Peptidase S53" evidence="17">
    <location>
        <begin position="206"/>
        <end position="596"/>
    </location>
</feature>
<reference evidence="18" key="1">
    <citation type="journal article" date="2020" name="Stud. Mycol.">
        <title>101 Dothideomycetes genomes: a test case for predicting lifestyles and emergence of pathogens.</title>
        <authorList>
            <person name="Haridas S."/>
            <person name="Albert R."/>
            <person name="Binder M."/>
            <person name="Bloem J."/>
            <person name="Labutti K."/>
            <person name="Salamov A."/>
            <person name="Andreopoulos B."/>
            <person name="Baker S."/>
            <person name="Barry K."/>
            <person name="Bills G."/>
            <person name="Bluhm B."/>
            <person name="Cannon C."/>
            <person name="Castanera R."/>
            <person name="Culley D."/>
            <person name="Daum C."/>
            <person name="Ezra D."/>
            <person name="Gonzalez J."/>
            <person name="Henrissat B."/>
            <person name="Kuo A."/>
            <person name="Liang C."/>
            <person name="Lipzen A."/>
            <person name="Lutzoni F."/>
            <person name="Magnuson J."/>
            <person name="Mondo S."/>
            <person name="Nolan M."/>
            <person name="Ohm R."/>
            <person name="Pangilinan J."/>
            <person name="Park H.-J."/>
            <person name="Ramirez L."/>
            <person name="Alfaro M."/>
            <person name="Sun H."/>
            <person name="Tritt A."/>
            <person name="Yoshinaga Y."/>
            <person name="Zwiers L.-H."/>
            <person name="Turgeon B."/>
            <person name="Goodwin S."/>
            <person name="Spatafora J."/>
            <person name="Crous P."/>
            <person name="Grigoriev I."/>
        </authorList>
    </citation>
    <scope>NUCLEOTIDE SEQUENCE</scope>
    <source>
        <strain evidence="18">Tuck. ex Michener</strain>
    </source>
</reference>
<dbReference type="InterPro" id="IPR000209">
    <property type="entry name" value="Peptidase_S8/S53_dom"/>
</dbReference>
<keyword evidence="6 15" id="KW-0645">Protease</keyword>
<evidence type="ECO:0000256" key="16">
    <source>
        <dbReference type="SAM" id="SignalP"/>
    </source>
</evidence>
<evidence type="ECO:0000313" key="19">
    <source>
        <dbReference type="Proteomes" id="UP000800092"/>
    </source>
</evidence>
<organism evidence="18 19">
    <name type="scientific">Viridothelium virens</name>
    <name type="common">Speckled blister lichen</name>
    <name type="synonym">Trypethelium virens</name>
    <dbReference type="NCBI Taxonomy" id="1048519"/>
    <lineage>
        <taxon>Eukaryota</taxon>
        <taxon>Fungi</taxon>
        <taxon>Dikarya</taxon>
        <taxon>Ascomycota</taxon>
        <taxon>Pezizomycotina</taxon>
        <taxon>Dothideomycetes</taxon>
        <taxon>Dothideomycetes incertae sedis</taxon>
        <taxon>Trypetheliales</taxon>
        <taxon>Trypetheliaceae</taxon>
        <taxon>Viridothelium</taxon>
    </lineage>
</organism>
<keyword evidence="12" id="KW-0843">Virulence</keyword>
<feature type="binding site" evidence="15">
    <location>
        <position position="541"/>
    </location>
    <ligand>
        <name>Ca(2+)</name>
        <dbReference type="ChEBI" id="CHEBI:29108"/>
    </ligand>
</feature>
<dbReference type="GO" id="GO:0046872">
    <property type="term" value="F:metal ion binding"/>
    <property type="evidence" value="ECO:0007669"/>
    <property type="project" value="UniProtKB-UniRule"/>
</dbReference>
<proteinExistence type="predicted"/>
<comment type="subcellular location">
    <subcellularLocation>
        <location evidence="3">Secreted</location>
        <location evidence="3">Extracellular space</location>
    </subcellularLocation>
</comment>
<name>A0A6A6HIU0_VIRVR</name>
<feature type="active site" description="Charge relay system" evidence="15">
    <location>
        <position position="283"/>
    </location>
</feature>
<dbReference type="FunFam" id="3.40.50.200:FF:000015">
    <property type="entry name" value="Tripeptidyl peptidase A"/>
    <property type="match status" value="1"/>
</dbReference>
<dbReference type="SUPFAM" id="SSF52743">
    <property type="entry name" value="Subtilisin-like"/>
    <property type="match status" value="1"/>
</dbReference>
<dbReference type="Proteomes" id="UP000800092">
    <property type="component" value="Unassembled WGS sequence"/>
</dbReference>
<dbReference type="SUPFAM" id="SSF54897">
    <property type="entry name" value="Protease propeptides/inhibitors"/>
    <property type="match status" value="1"/>
</dbReference>
<evidence type="ECO:0000256" key="1">
    <source>
        <dbReference type="ARBA" id="ARBA00001910"/>
    </source>
</evidence>
<evidence type="ECO:0000256" key="10">
    <source>
        <dbReference type="ARBA" id="ARBA00022825"/>
    </source>
</evidence>
<dbReference type="CDD" id="cd04056">
    <property type="entry name" value="Peptidases_S53"/>
    <property type="match status" value="1"/>
</dbReference>
<comment type="function">
    <text evidence="2">Secreted tripeptidyl-peptidase which degrades proteins at acidic pHs and is involved in virulence.</text>
</comment>
<comment type="cofactor">
    <cofactor evidence="15">
        <name>Ca(2+)</name>
        <dbReference type="ChEBI" id="CHEBI:29108"/>
    </cofactor>
    <text evidence="15">Binds 1 Ca(2+) ion per subunit.</text>
</comment>
<dbReference type="Pfam" id="PF09286">
    <property type="entry name" value="Pro-kuma_activ"/>
    <property type="match status" value="1"/>
</dbReference>
<dbReference type="PROSITE" id="PS51695">
    <property type="entry name" value="SEDOLISIN"/>
    <property type="match status" value="1"/>
</dbReference>
<dbReference type="InterPro" id="IPR015366">
    <property type="entry name" value="S53_propep"/>
</dbReference>
<feature type="active site" description="Charge relay system" evidence="15">
    <location>
        <position position="498"/>
    </location>
</feature>
<dbReference type="PANTHER" id="PTHR14218">
    <property type="entry name" value="PROTEASE S8 TRIPEPTIDYL PEPTIDASE I CLN2"/>
    <property type="match status" value="1"/>
</dbReference>
<evidence type="ECO:0000256" key="15">
    <source>
        <dbReference type="PROSITE-ProRule" id="PRU01032"/>
    </source>
</evidence>
<keyword evidence="13" id="KW-0865">Zymogen</keyword>
<evidence type="ECO:0000256" key="9">
    <source>
        <dbReference type="ARBA" id="ARBA00022801"/>
    </source>
</evidence>
<protein>
    <recommendedName>
        <fullName evidence="4">tripeptidyl-peptidase II</fullName>
        <ecNumber evidence="4">3.4.14.10</ecNumber>
    </recommendedName>
</protein>
<dbReference type="InterPro" id="IPR050819">
    <property type="entry name" value="Tripeptidyl-peptidase_I"/>
</dbReference>
<evidence type="ECO:0000259" key="17">
    <source>
        <dbReference type="PROSITE" id="PS51695"/>
    </source>
</evidence>
<dbReference type="Pfam" id="PF00082">
    <property type="entry name" value="Peptidase_S8"/>
    <property type="match status" value="1"/>
</dbReference>
<keyword evidence="19" id="KW-1185">Reference proteome</keyword>
<dbReference type="GO" id="GO:0005576">
    <property type="term" value="C:extracellular region"/>
    <property type="evidence" value="ECO:0007669"/>
    <property type="project" value="UniProtKB-SubCell"/>
</dbReference>
<keyword evidence="11 15" id="KW-0106">Calcium</keyword>
<dbReference type="Gene3D" id="3.40.50.200">
    <property type="entry name" value="Peptidase S8/S53 domain"/>
    <property type="match status" value="1"/>
</dbReference>
<evidence type="ECO:0000313" key="18">
    <source>
        <dbReference type="EMBL" id="KAF2237947.1"/>
    </source>
</evidence>
<evidence type="ECO:0000256" key="7">
    <source>
        <dbReference type="ARBA" id="ARBA00022723"/>
    </source>
</evidence>
<accession>A0A6A6HIU0</accession>
<dbReference type="EC" id="3.4.14.10" evidence="4"/>
<evidence type="ECO:0000256" key="3">
    <source>
        <dbReference type="ARBA" id="ARBA00004239"/>
    </source>
</evidence>
<dbReference type="PANTHER" id="PTHR14218:SF15">
    <property type="entry name" value="TRIPEPTIDYL-PEPTIDASE 1"/>
    <property type="match status" value="1"/>
</dbReference>
<dbReference type="GO" id="GO:0008240">
    <property type="term" value="F:tripeptidyl-peptidase activity"/>
    <property type="evidence" value="ECO:0007669"/>
    <property type="project" value="UniProtKB-EC"/>
</dbReference>
<keyword evidence="8 16" id="KW-0732">Signal</keyword>
<comment type="catalytic activity">
    <reaction evidence="1">
        <text>Release of an N-terminal tripeptide from a polypeptide.</text>
        <dbReference type="EC" id="3.4.14.10"/>
    </reaction>
</comment>
<feature type="signal peptide" evidence="16">
    <location>
        <begin position="1"/>
        <end position="18"/>
    </location>
</feature>
<keyword evidence="14" id="KW-0325">Glycoprotein</keyword>
<dbReference type="InterPro" id="IPR030400">
    <property type="entry name" value="Sedolisin_dom"/>
</dbReference>
<gene>
    <name evidence="18" type="ORF">EV356DRAFT_508517</name>
</gene>
<dbReference type="AlphaFoldDB" id="A0A6A6HIU0"/>
<keyword evidence="9 15" id="KW-0378">Hydrolase</keyword>
<feature type="active site" description="Charge relay system" evidence="15">
    <location>
        <position position="287"/>
    </location>
</feature>
<evidence type="ECO:0000256" key="2">
    <source>
        <dbReference type="ARBA" id="ARBA00002451"/>
    </source>
</evidence>
<keyword evidence="7 15" id="KW-0479">Metal-binding</keyword>
<evidence type="ECO:0000256" key="6">
    <source>
        <dbReference type="ARBA" id="ARBA00022670"/>
    </source>
</evidence>
<evidence type="ECO:0000256" key="13">
    <source>
        <dbReference type="ARBA" id="ARBA00023145"/>
    </source>
</evidence>
<evidence type="ECO:0000256" key="8">
    <source>
        <dbReference type="ARBA" id="ARBA00022729"/>
    </source>
</evidence>
<keyword evidence="10 15" id="KW-0720">Serine protease</keyword>
<dbReference type="OrthoDB" id="409122at2759"/>
<feature type="binding site" evidence="15">
    <location>
        <position position="574"/>
    </location>
    <ligand>
        <name>Ca(2+)</name>
        <dbReference type="ChEBI" id="CHEBI:29108"/>
    </ligand>
</feature>
<dbReference type="EMBL" id="ML991777">
    <property type="protein sequence ID" value="KAF2237947.1"/>
    <property type="molecule type" value="Genomic_DNA"/>
</dbReference>
<dbReference type="GO" id="GO:0004252">
    <property type="term" value="F:serine-type endopeptidase activity"/>
    <property type="evidence" value="ECO:0007669"/>
    <property type="project" value="UniProtKB-UniRule"/>
</dbReference>
<keyword evidence="5" id="KW-0964">Secreted</keyword>
<feature type="binding site" evidence="15">
    <location>
        <position position="542"/>
    </location>
    <ligand>
        <name>Ca(2+)</name>
        <dbReference type="ChEBI" id="CHEBI:29108"/>
    </ligand>
</feature>
<evidence type="ECO:0000256" key="4">
    <source>
        <dbReference type="ARBA" id="ARBA00012462"/>
    </source>
</evidence>